<dbReference type="EC" id="3.5.1.23" evidence="1"/>
<comment type="caution">
    <text evidence="3">The sequence shown here is derived from an EMBL/GenBank/DDBJ whole genome shotgun (WGS) entry which is preliminary data.</text>
</comment>
<feature type="domain" description="Neutral/alkaline non-lysosomal ceramidase N-terminal" evidence="2">
    <location>
        <begin position="8"/>
        <end position="157"/>
    </location>
</feature>
<protein>
    <recommendedName>
        <fullName evidence="1">Neutral ceramidase</fullName>
        <ecNumber evidence="1">3.5.1.23</ecNumber>
    </recommendedName>
</protein>
<dbReference type="InterPro" id="IPR031329">
    <property type="entry name" value="NEUT/ALK_ceramidase_N"/>
</dbReference>
<reference evidence="3 4" key="1">
    <citation type="submission" date="2024-08" db="EMBL/GenBank/DDBJ databases">
        <title>Whole-genome sequencing of halo(alkali)philic microorganisms from hypersaline lakes.</title>
        <authorList>
            <person name="Sorokin D.Y."/>
            <person name="Merkel A.Y."/>
            <person name="Messina E."/>
            <person name="Yakimov M."/>
        </authorList>
    </citation>
    <scope>NUCLEOTIDE SEQUENCE [LARGE SCALE GENOMIC DNA]</scope>
    <source>
        <strain evidence="3 4">AB-hyl4</strain>
    </source>
</reference>
<dbReference type="PANTHER" id="PTHR12670">
    <property type="entry name" value="CERAMIDASE"/>
    <property type="match status" value="1"/>
</dbReference>
<proteinExistence type="inferred from homology"/>
<comment type="catalytic activity">
    <reaction evidence="1">
        <text>an N-acylsphing-4-enine + H2O = sphing-4-enine + a fatty acid</text>
        <dbReference type="Rhea" id="RHEA:20856"/>
        <dbReference type="ChEBI" id="CHEBI:15377"/>
        <dbReference type="ChEBI" id="CHEBI:28868"/>
        <dbReference type="ChEBI" id="CHEBI:52639"/>
        <dbReference type="ChEBI" id="CHEBI:57756"/>
        <dbReference type="EC" id="3.5.1.23"/>
    </reaction>
</comment>
<name>A0ABV4UBS3_9BACT</name>
<dbReference type="PANTHER" id="PTHR12670:SF1">
    <property type="entry name" value="NEUTRAL CERAMIDASE"/>
    <property type="match status" value="1"/>
</dbReference>
<dbReference type="RefSeq" id="WP_425347128.1">
    <property type="nucleotide sequence ID" value="NZ_JBGUBD010000017.1"/>
</dbReference>
<dbReference type="InterPro" id="IPR006823">
    <property type="entry name" value="Ceramidase_alk"/>
</dbReference>
<accession>A0ABV4UBS3</accession>
<keyword evidence="4" id="KW-1185">Reference proteome</keyword>
<keyword evidence="1" id="KW-0443">Lipid metabolism</keyword>
<evidence type="ECO:0000259" key="2">
    <source>
        <dbReference type="Pfam" id="PF04734"/>
    </source>
</evidence>
<gene>
    <name evidence="3" type="ORF">ACERK3_18175</name>
</gene>
<keyword evidence="1" id="KW-0746">Sphingolipid metabolism</keyword>
<keyword evidence="1" id="KW-0378">Hydrolase</keyword>
<evidence type="ECO:0000256" key="1">
    <source>
        <dbReference type="RuleBase" id="RU366019"/>
    </source>
</evidence>
<dbReference type="Pfam" id="PF04734">
    <property type="entry name" value="Ceramidase_alk"/>
    <property type="match status" value="1"/>
</dbReference>
<sequence length="440" mass="47483">MNTSTAWRVGAAELDITPKKSAFLFGYPHVERYSTGVHDPLLASAVYVSDEQSAAIFVGCDVIFVSRAMTHRARQRIADAVGLPAEHIMITASHTHSGPITMSMLSNEGDATVPAPDADYLQQLEDGIVRAAVHAHATAAPATLDHAVADGRGLGTNRRAPDGPTIPAVPVLLARRSVDREPIAVMAVVSMHPTVLHEDWTLVSGDFPGLARVHLQKQFANCPFIYHMGASGNQSPRHVTKANTIEEANRLGRMLSDAIQYALQNATPLTPTRIDCTQNTVELPLRSFPTVDEAQARLKASVDRLAELRDANAPRTQVRTAECDWFGAEETLALAQANVEQRLAAAARQCMPAEVQVIRIGSVTFVGWPGEVFVEFAMQVTAEHPDAHIITLANGDLQGYLVTQQAIDENAYEAGNAIFASPDSGDRLVAATRELLDRLA</sequence>
<evidence type="ECO:0000313" key="3">
    <source>
        <dbReference type="EMBL" id="MFA9480204.1"/>
    </source>
</evidence>
<organism evidence="3 4">
    <name type="scientific">Natronomicrosphaera hydrolytica</name>
    <dbReference type="NCBI Taxonomy" id="3242702"/>
    <lineage>
        <taxon>Bacteria</taxon>
        <taxon>Pseudomonadati</taxon>
        <taxon>Planctomycetota</taxon>
        <taxon>Phycisphaerae</taxon>
        <taxon>Phycisphaerales</taxon>
        <taxon>Phycisphaeraceae</taxon>
        <taxon>Natronomicrosphaera</taxon>
    </lineage>
</organism>
<evidence type="ECO:0000313" key="4">
    <source>
        <dbReference type="Proteomes" id="UP001575105"/>
    </source>
</evidence>
<comment type="similarity">
    <text evidence="1">Belongs to the neutral ceramidase family.</text>
</comment>
<dbReference type="EMBL" id="JBGUBD010000017">
    <property type="protein sequence ID" value="MFA9480204.1"/>
    <property type="molecule type" value="Genomic_DNA"/>
</dbReference>
<dbReference type="Proteomes" id="UP001575105">
    <property type="component" value="Unassembled WGS sequence"/>
</dbReference>